<sequence>MSKMDPLSIAGLIFTAAQVGLNAVKMAKKNKNRIYEYGGNDEEENKCNPFSINSEDSDESFQSGLVRSQSIKDQDHDVDVDLLFSDLFALNGGSRVWCRYSDGRSPLPLTPGLYSVEDDDELRKAMSPKEYAASSILCRQRIEDLVNGYPDFFQSMTRANSERRKPERTAAFVSVVEFLIIKNTDDNGYLDQNLVRDAVERINAAKFLGLLREEIREGAKTQTEEMFKQIKNYTDYTSDFEVIDVTACVYMVVYLAVVSNEIVKRKKMIENHLIKKIDEIIIELDEGDKKENILLLDKFEDSLLLIEKYQSLRKIKGRLYHDKKQVNLEIEGLKPQLVSNKSAEDRQVIFLPGLEYDSKLRIPSGLAVLSKIYTEAVLCKHLPFYKRKVRINLNDDIREDIFKRELNFAAIYLHKKYSAKLPRQSLTSLEDMIENLASIGQVSAKSLKSTIIEKLMNSEKVFTVKMIIDTFESMFVRVNPDMRPNDRAVVKRIYIVDPTLTTNVFEAIEAVIVYAKNDQVVSDVALRAIGEHNCYYKTLFDRYQPNMKRDLLDQCLKKRQTLIWKIQEKIKDCLIKSDPTNGDGEIIADSMERPTIMDQEPMPKIKKGSVEIKVVVEGKSSNYFLSQEDLDLIVAKKREAQKLPVEEVSLREKYAKVMKAYSIDEDAITGRFKVREKVADALQKCYEDREDLKPFDYKSAFIAMMGYEPATEYQTTKSQTGVYFVSVPDRAKDGRHDIVLMVSANGPIRMTGKVTEVKVKEHTAWIHVEEYNALQPVIHASKAHNNFREVIVGSSRLDQS</sequence>
<reference evidence="1" key="1">
    <citation type="submission" date="2021-01" db="EMBL/GenBank/DDBJ databases">
        <authorList>
            <person name="Corre E."/>
            <person name="Pelletier E."/>
            <person name="Niang G."/>
            <person name="Scheremetjew M."/>
            <person name="Finn R."/>
            <person name="Kale V."/>
            <person name="Holt S."/>
            <person name="Cochrane G."/>
            <person name="Meng A."/>
            <person name="Brown T."/>
            <person name="Cohen L."/>
        </authorList>
    </citation>
    <scope>NUCLEOTIDE SEQUENCE</scope>
    <source>
        <strain evidence="1">GSBS06</strain>
    </source>
</reference>
<organism evidence="1">
    <name type="scientific">Aplanochytrium stocchinoi</name>
    <dbReference type="NCBI Taxonomy" id="215587"/>
    <lineage>
        <taxon>Eukaryota</taxon>
        <taxon>Sar</taxon>
        <taxon>Stramenopiles</taxon>
        <taxon>Bigyra</taxon>
        <taxon>Labyrinthulomycetes</taxon>
        <taxon>Thraustochytrida</taxon>
        <taxon>Thraustochytriidae</taxon>
        <taxon>Aplanochytrium</taxon>
    </lineage>
</organism>
<accession>A0A7S3LS30</accession>
<name>A0A7S3LS30_9STRA</name>
<gene>
    <name evidence="1" type="ORF">ASTO00021_LOCUS10012</name>
</gene>
<proteinExistence type="predicted"/>
<dbReference type="EMBL" id="HBIN01013258">
    <property type="protein sequence ID" value="CAE0439849.1"/>
    <property type="molecule type" value="Transcribed_RNA"/>
</dbReference>
<evidence type="ECO:0000313" key="1">
    <source>
        <dbReference type="EMBL" id="CAE0439849.1"/>
    </source>
</evidence>
<dbReference type="AlphaFoldDB" id="A0A7S3LS30"/>
<protein>
    <submittedName>
        <fullName evidence="1">Uncharacterized protein</fullName>
    </submittedName>
</protein>